<evidence type="ECO:0000256" key="2">
    <source>
        <dbReference type="ARBA" id="ARBA00022559"/>
    </source>
</evidence>
<evidence type="ECO:0000256" key="4">
    <source>
        <dbReference type="RuleBase" id="RU000499"/>
    </source>
</evidence>
<evidence type="ECO:0000313" key="6">
    <source>
        <dbReference type="Proteomes" id="UP000831859"/>
    </source>
</evidence>
<dbReference type="InterPro" id="IPR029759">
    <property type="entry name" value="GPX_AS"/>
</dbReference>
<dbReference type="PANTHER" id="PTHR11592:SF78">
    <property type="entry name" value="GLUTATHIONE PEROXIDASE"/>
    <property type="match status" value="1"/>
</dbReference>
<dbReference type="InterPro" id="IPR036249">
    <property type="entry name" value="Thioredoxin-like_sf"/>
</dbReference>
<keyword evidence="2 4" id="KW-0575">Peroxidase</keyword>
<comment type="similarity">
    <text evidence="1 4">Belongs to the glutathione peroxidase family.</text>
</comment>
<dbReference type="PROSITE" id="PS00460">
    <property type="entry name" value="GLUTATHIONE_PEROXID_1"/>
    <property type="match status" value="1"/>
</dbReference>
<dbReference type="SUPFAM" id="SSF52833">
    <property type="entry name" value="Thioredoxin-like"/>
    <property type="match status" value="1"/>
</dbReference>
<accession>A0ABY4PJ44</accession>
<dbReference type="PRINTS" id="PR01011">
    <property type="entry name" value="GLUTPROXDASE"/>
</dbReference>
<proteinExistence type="inferred from homology"/>
<dbReference type="Proteomes" id="UP000831859">
    <property type="component" value="Chromosome"/>
</dbReference>
<reference evidence="5 6" key="1">
    <citation type="journal article" date="2022" name="Int. J. Syst. Evol. Microbiol.">
        <title>Apilactobacillus apisilvae sp. nov., Nicolia spurrieriana gen. nov. sp. nov., Bombilactobacillus folatiphilus sp. nov. and Bombilactobacillus thymidiniphilus sp. nov., four new lactic acid bacterial isolates from stingless bees Tetragonula carbonaria and Austroplebeia australis.</title>
        <authorList>
            <person name="Oliphant S.A."/>
            <person name="Watson-Haigh N.S."/>
            <person name="Sumby K.M."/>
            <person name="Gardner J."/>
            <person name="Groom S."/>
            <person name="Jiranek V."/>
        </authorList>
    </citation>
    <scope>NUCLEOTIDE SEQUENCE [LARGE SCALE GENOMIC DNA]</scope>
    <source>
        <strain evidence="5 6">SG5_A10</strain>
    </source>
</reference>
<keyword evidence="3 4" id="KW-0560">Oxidoreductase</keyword>
<dbReference type="Gene3D" id="3.40.30.10">
    <property type="entry name" value="Glutaredoxin"/>
    <property type="match status" value="1"/>
</dbReference>
<evidence type="ECO:0000313" key="5">
    <source>
        <dbReference type="EMBL" id="UQS85377.1"/>
    </source>
</evidence>
<dbReference type="PIRSF" id="PIRSF000303">
    <property type="entry name" value="Glutathion_perox"/>
    <property type="match status" value="1"/>
</dbReference>
<protein>
    <recommendedName>
        <fullName evidence="4">Glutathione peroxidase</fullName>
    </recommendedName>
</protein>
<dbReference type="GO" id="GO:0004601">
    <property type="term" value="F:peroxidase activity"/>
    <property type="evidence" value="ECO:0007669"/>
    <property type="project" value="UniProtKB-KW"/>
</dbReference>
<organism evidence="5 6">
    <name type="scientific">Apilactobacillus apisilvae</name>
    <dbReference type="NCBI Taxonomy" id="2923364"/>
    <lineage>
        <taxon>Bacteria</taxon>
        <taxon>Bacillati</taxon>
        <taxon>Bacillota</taxon>
        <taxon>Bacilli</taxon>
        <taxon>Lactobacillales</taxon>
        <taxon>Lactobacillaceae</taxon>
        <taxon>Apilactobacillus</taxon>
    </lineage>
</organism>
<gene>
    <name evidence="5" type="ORF">MOO46_01965</name>
</gene>
<keyword evidence="6" id="KW-1185">Reference proteome</keyword>
<dbReference type="Pfam" id="PF00255">
    <property type="entry name" value="GSHPx"/>
    <property type="match status" value="1"/>
</dbReference>
<evidence type="ECO:0000256" key="3">
    <source>
        <dbReference type="ARBA" id="ARBA00023002"/>
    </source>
</evidence>
<sequence>MDKSIYDFKLTEMNGQTINLSDFKNHVILIVNTASKCGLAGQLKDLEQLYRKYKEDGLMVIGVPSDQFHMELKSNQATSEYCQLHFGVSFPMTKQAKVNGSHELPLFTYLKNESNRGRIKFNYTKFLIKRDGSLAHRYSPLKNPKKFEQDIINEINNI</sequence>
<name>A0ABY4PJ44_9LACO</name>
<evidence type="ECO:0000256" key="1">
    <source>
        <dbReference type="ARBA" id="ARBA00006926"/>
    </source>
</evidence>
<dbReference type="EMBL" id="CP093362">
    <property type="protein sequence ID" value="UQS85377.1"/>
    <property type="molecule type" value="Genomic_DNA"/>
</dbReference>
<dbReference type="PROSITE" id="PS51355">
    <property type="entry name" value="GLUTATHIONE_PEROXID_3"/>
    <property type="match status" value="1"/>
</dbReference>
<dbReference type="CDD" id="cd00340">
    <property type="entry name" value="GSH_Peroxidase"/>
    <property type="match status" value="1"/>
</dbReference>
<dbReference type="RefSeq" id="WP_249511350.1">
    <property type="nucleotide sequence ID" value="NZ_CP093362.1"/>
</dbReference>
<dbReference type="PANTHER" id="PTHR11592">
    <property type="entry name" value="GLUTATHIONE PEROXIDASE"/>
    <property type="match status" value="1"/>
</dbReference>
<dbReference type="InterPro" id="IPR000889">
    <property type="entry name" value="Glutathione_peroxidase"/>
</dbReference>